<dbReference type="OrthoDB" id="8550083at2"/>
<feature type="transmembrane region" description="Helical" evidence="1">
    <location>
        <begin position="152"/>
        <end position="171"/>
    </location>
</feature>
<protein>
    <recommendedName>
        <fullName evidence="4">Exopolysaccharide synthesis, ExoD</fullName>
    </recommendedName>
</protein>
<keyword evidence="3" id="KW-1185">Reference proteome</keyword>
<evidence type="ECO:0008006" key="4">
    <source>
        <dbReference type="Google" id="ProtNLM"/>
    </source>
</evidence>
<dbReference type="Proteomes" id="UP000198462">
    <property type="component" value="Unassembled WGS sequence"/>
</dbReference>
<dbReference type="PANTHER" id="PTHR41795:SF1">
    <property type="entry name" value="EXOPOLYSACCHARIDE SYNTHESIS PROTEIN"/>
    <property type="match status" value="1"/>
</dbReference>
<organism evidence="2 3">
    <name type="scientific">Pacificimonas flava</name>
    <dbReference type="NCBI Taxonomy" id="1234595"/>
    <lineage>
        <taxon>Bacteria</taxon>
        <taxon>Pseudomonadati</taxon>
        <taxon>Pseudomonadota</taxon>
        <taxon>Alphaproteobacteria</taxon>
        <taxon>Sphingomonadales</taxon>
        <taxon>Sphingosinicellaceae</taxon>
        <taxon>Pacificimonas</taxon>
    </lineage>
</organism>
<sequence length="225" mass="23857">MGRDEKAERERPLETLLDEAIDAADGDELRVEDLLEAYGTRSFGPLIAILGLIALSPIGAVPGIPALLGLLISLMSIQLLVGRDDPWIPRRLKRIGFEKEKAKRVRDKFGNWLRRIDKLVSTRAEWAAGSGAQWLAALFCIGLSVLMVPLEAIPFAVALPAAAIMFFGLGLTARDGILMILGFIVTGASVVLAFNWLGGGSGEGSGGAEANAALDLGATFLTAFA</sequence>
<dbReference type="PIRSF" id="PIRSF033239">
    <property type="entry name" value="ExoD"/>
    <property type="match status" value="1"/>
</dbReference>
<dbReference type="Pfam" id="PF06055">
    <property type="entry name" value="ExoD"/>
    <property type="match status" value="1"/>
</dbReference>
<accession>A0A219B4H5</accession>
<keyword evidence="1" id="KW-1133">Transmembrane helix</keyword>
<proteinExistence type="predicted"/>
<keyword evidence="1" id="KW-0472">Membrane</keyword>
<feature type="transmembrane region" description="Helical" evidence="1">
    <location>
        <begin position="178"/>
        <end position="197"/>
    </location>
</feature>
<evidence type="ECO:0000313" key="3">
    <source>
        <dbReference type="Proteomes" id="UP000198462"/>
    </source>
</evidence>
<keyword evidence="1" id="KW-0812">Transmembrane</keyword>
<evidence type="ECO:0000313" key="2">
    <source>
        <dbReference type="EMBL" id="OWV32709.1"/>
    </source>
</evidence>
<evidence type="ECO:0000256" key="1">
    <source>
        <dbReference type="SAM" id="Phobius"/>
    </source>
</evidence>
<name>A0A219B4H5_9SPHN</name>
<dbReference type="EMBL" id="NFZT01000001">
    <property type="protein sequence ID" value="OWV32709.1"/>
    <property type="molecule type" value="Genomic_DNA"/>
</dbReference>
<reference evidence="3" key="1">
    <citation type="submission" date="2017-05" db="EMBL/GenBank/DDBJ databases">
        <authorList>
            <person name="Lin X."/>
        </authorList>
    </citation>
    <scope>NUCLEOTIDE SEQUENCE [LARGE SCALE GENOMIC DNA]</scope>
    <source>
        <strain evidence="3">JLT2012</strain>
    </source>
</reference>
<feature type="transmembrane region" description="Helical" evidence="1">
    <location>
        <begin position="124"/>
        <end position="146"/>
    </location>
</feature>
<dbReference type="PANTHER" id="PTHR41795">
    <property type="entry name" value="EXOPOLYSACCHARIDE SYNTHESIS PROTEIN"/>
    <property type="match status" value="1"/>
</dbReference>
<gene>
    <name evidence="2" type="ORF">B5C34_04090</name>
</gene>
<dbReference type="AlphaFoldDB" id="A0A219B4H5"/>
<dbReference type="RefSeq" id="WP_088711503.1">
    <property type="nucleotide sequence ID" value="NZ_NFZT01000001.1"/>
</dbReference>
<comment type="caution">
    <text evidence="2">The sequence shown here is derived from an EMBL/GenBank/DDBJ whole genome shotgun (WGS) entry which is preliminary data.</text>
</comment>
<dbReference type="InterPro" id="IPR010331">
    <property type="entry name" value="ExoD"/>
</dbReference>